<dbReference type="FunCoup" id="A0A1Q3C3L5">
    <property type="interactions" value="461"/>
</dbReference>
<dbReference type="EMBL" id="BDDD01001254">
    <property type="protein sequence ID" value="GAV74643.1"/>
    <property type="molecule type" value="Genomic_DNA"/>
</dbReference>
<feature type="compositionally biased region" description="Basic and acidic residues" evidence="1">
    <location>
        <begin position="237"/>
        <end position="249"/>
    </location>
</feature>
<organism evidence="3 4">
    <name type="scientific">Cephalotus follicularis</name>
    <name type="common">Albany pitcher plant</name>
    <dbReference type="NCBI Taxonomy" id="3775"/>
    <lineage>
        <taxon>Eukaryota</taxon>
        <taxon>Viridiplantae</taxon>
        <taxon>Streptophyta</taxon>
        <taxon>Embryophyta</taxon>
        <taxon>Tracheophyta</taxon>
        <taxon>Spermatophyta</taxon>
        <taxon>Magnoliopsida</taxon>
        <taxon>eudicotyledons</taxon>
        <taxon>Gunneridae</taxon>
        <taxon>Pentapetalae</taxon>
        <taxon>rosids</taxon>
        <taxon>fabids</taxon>
        <taxon>Oxalidales</taxon>
        <taxon>Cephalotaceae</taxon>
        <taxon>Cephalotus</taxon>
    </lineage>
</organism>
<accession>A0A1Q3C3L5</accession>
<sequence length="1117" mass="123694">KKEISLSLFRTKFTHFKYFSYYILKNSILLRFFKNELKNRIRELPNLLLSVAENYLWGLIFSRICRESSIQFFDKMETLEGQAKTLAGDSSLEPEQENFRDPEAKTLKEATTSYGLPSILGSDEISAKNGARVYANGNDSGVGLVEIVNTKIVETEVELELGDRKIDVSGGKEVEIDDCDMIGVSSLLKMQGSVKEVRETPAMGVIEKKLASDGLCCQGDAVSLVVDIPGEMGKFGGEKSWDIGKKENGDDLNENEETPDEKNREVNENEGVEEGDDMNDEEHEFCVGDFVWGKIRSHPWWPGQIYDPSDASDHAEKVKQKDRILVAYFGDGTFAWCDASQLKPFVANFEEMIKQSNSKNFANAVQKAVDEIGKIVELKMTCSCVPKQNLVGLGRPLAVNAGIKEGVYVPESGIVDLLATMFEPEKIIAEMKKIAANASVINALELVVLWSQLSAFYRAKGHQLSSFCDSLPIPGFENNVRNWVVDSGDSRNTVEVPIQGPYEDDWHTLQQGPMFGQTGQSLSQMCLGNKLHQRRKQKSIAEIMGGDPDVEAENKGDMDKEVSNSGKSGSYGRKKRKGSDVFDGDGVNGLKAVPRTRKETKLSGSLMPADSEVPSGENGGSGTKKKTKGVLSRRTKNKVSDFANGSGSVNEDASNGPVSISRRVKGDVRAIGVDGEAKEQTEKGSLPRERKKSKYLSPPYTNINWVQRKREIEEASEKFPDEAGPVEEMTQAAGQIVVSPPNSKCSDGTTRSKYSKELGAGHEASDSSIPQTKVHQNKAIDAKIVEAPPTVLLSGIQAAALRPQSRKENKSLDLVEGFMSIYRNSVYSNISNYNLYNHRQPGRKRKSPNPELGSLTKDDYQTDHRSPENKFRHVKVKKIEEVKTDEHKRGRKEEAKSDKWKLKRNEPGSDKLRKLKRNEESNTDKSKTSKENGEPKSDKSKLKNSASTPEVKADDKETEGATLFATFGPGSSLPTKDDLIKIYSKFGSINKEETYMFINNFCARIVFLRTPDAEEAFSCSQNLSPFGAANVSFRLRCSSAASKTRELSEIDGLSPKPSSHTKDGGASAGELNYVREKLEMMTSMLELSNENISPEMKSRLESEIKGLCKKVDLLSWL</sequence>
<gene>
    <name evidence="3" type="ORF">CFOL_v3_18123</name>
</gene>
<keyword evidence="4" id="KW-1185">Reference proteome</keyword>
<feature type="region of interest" description="Disordered" evidence="1">
    <location>
        <begin position="541"/>
        <end position="696"/>
    </location>
</feature>
<feature type="compositionally biased region" description="Acidic residues" evidence="1">
    <location>
        <begin position="250"/>
        <end position="259"/>
    </location>
</feature>
<feature type="compositionally biased region" description="Polar residues" evidence="1">
    <location>
        <begin position="740"/>
        <end position="752"/>
    </location>
</feature>
<evidence type="ECO:0000259" key="2">
    <source>
        <dbReference type="PROSITE" id="PS50812"/>
    </source>
</evidence>
<dbReference type="InterPro" id="IPR052657">
    <property type="entry name" value="PDP_family_Arabidopsis"/>
</dbReference>
<dbReference type="AlphaFoldDB" id="A0A1Q3C3L5"/>
<feature type="compositionally biased region" description="Basic and acidic residues" evidence="1">
    <location>
        <begin position="856"/>
        <end position="941"/>
    </location>
</feature>
<protein>
    <submittedName>
        <fullName evidence="3">PWWP domain-containing protein</fullName>
    </submittedName>
</protein>
<feature type="non-terminal residue" evidence="3">
    <location>
        <position position="1117"/>
    </location>
</feature>
<dbReference type="STRING" id="3775.A0A1Q3C3L5"/>
<dbReference type="PANTHER" id="PTHR10688">
    <property type="entry name" value="PWWP DOMAIN-CONTAINING PROTEIN"/>
    <property type="match status" value="1"/>
</dbReference>
<dbReference type="Pfam" id="PF00855">
    <property type="entry name" value="PWWP"/>
    <property type="match status" value="1"/>
</dbReference>
<evidence type="ECO:0000256" key="1">
    <source>
        <dbReference type="SAM" id="MobiDB-lite"/>
    </source>
</evidence>
<feature type="compositionally biased region" description="Polar residues" evidence="1">
    <location>
        <begin position="643"/>
        <end position="658"/>
    </location>
</feature>
<feature type="compositionally biased region" description="Basic and acidic residues" evidence="1">
    <location>
        <begin position="754"/>
        <end position="765"/>
    </location>
</feature>
<feature type="compositionally biased region" description="Basic residues" evidence="1">
    <location>
        <begin position="623"/>
        <end position="637"/>
    </location>
</feature>
<dbReference type="OrthoDB" id="62853at2759"/>
<feature type="compositionally biased region" description="Basic and acidic residues" evidence="1">
    <location>
        <begin position="675"/>
        <end position="688"/>
    </location>
</feature>
<feature type="region of interest" description="Disordered" evidence="1">
    <location>
        <begin position="738"/>
        <end position="772"/>
    </location>
</feature>
<dbReference type="PROSITE" id="PS50812">
    <property type="entry name" value="PWWP"/>
    <property type="match status" value="1"/>
</dbReference>
<dbReference type="InterPro" id="IPR000313">
    <property type="entry name" value="PWWP_dom"/>
</dbReference>
<dbReference type="CDD" id="cd05162">
    <property type="entry name" value="PWWP"/>
    <property type="match status" value="1"/>
</dbReference>
<dbReference type="PANTHER" id="PTHR10688:SF3">
    <property type="entry name" value="PWWP DOMAIN-CONTAINING PROTEIN 6"/>
    <property type="match status" value="1"/>
</dbReference>
<proteinExistence type="predicted"/>
<dbReference type="SMART" id="SM00293">
    <property type="entry name" value="PWWP"/>
    <property type="match status" value="1"/>
</dbReference>
<dbReference type="Proteomes" id="UP000187406">
    <property type="component" value="Unassembled WGS sequence"/>
</dbReference>
<evidence type="ECO:0000313" key="3">
    <source>
        <dbReference type="EMBL" id="GAV74643.1"/>
    </source>
</evidence>
<name>A0A1Q3C3L5_CEPFO</name>
<dbReference type="InParanoid" id="A0A1Q3C3L5"/>
<feature type="non-terminal residue" evidence="3">
    <location>
        <position position="1"/>
    </location>
</feature>
<feature type="region of interest" description="Disordered" evidence="1">
    <location>
        <begin position="237"/>
        <end position="276"/>
    </location>
</feature>
<feature type="compositionally biased region" description="Basic and acidic residues" evidence="1">
    <location>
        <begin position="552"/>
        <end position="562"/>
    </location>
</feature>
<evidence type="ECO:0000313" key="4">
    <source>
        <dbReference type="Proteomes" id="UP000187406"/>
    </source>
</evidence>
<feature type="region of interest" description="Disordered" evidence="1">
    <location>
        <begin position="1048"/>
        <end position="1067"/>
    </location>
</feature>
<dbReference type="SUPFAM" id="SSF63748">
    <property type="entry name" value="Tudor/PWWP/MBT"/>
    <property type="match status" value="1"/>
</dbReference>
<comment type="caution">
    <text evidence="3">The sequence shown here is derived from an EMBL/GenBank/DDBJ whole genome shotgun (WGS) entry which is preliminary data.</text>
</comment>
<reference evidence="4" key="1">
    <citation type="submission" date="2016-04" db="EMBL/GenBank/DDBJ databases">
        <title>Cephalotus genome sequencing.</title>
        <authorList>
            <person name="Fukushima K."/>
            <person name="Hasebe M."/>
            <person name="Fang X."/>
        </authorList>
    </citation>
    <scope>NUCLEOTIDE SEQUENCE [LARGE SCALE GENOMIC DNA]</scope>
    <source>
        <strain evidence="4">cv. St1</strain>
    </source>
</reference>
<feature type="region of interest" description="Disordered" evidence="1">
    <location>
        <begin position="836"/>
        <end position="957"/>
    </location>
</feature>
<dbReference type="Gene3D" id="2.30.30.140">
    <property type="match status" value="1"/>
</dbReference>
<feature type="domain" description="PWWP" evidence="2">
    <location>
        <begin position="287"/>
        <end position="348"/>
    </location>
</feature>